<organism evidence="5 6">
    <name type="scientific">Sulfitobacter aestuarii</name>
    <dbReference type="NCBI Taxonomy" id="2161676"/>
    <lineage>
        <taxon>Bacteria</taxon>
        <taxon>Pseudomonadati</taxon>
        <taxon>Pseudomonadota</taxon>
        <taxon>Alphaproteobacteria</taxon>
        <taxon>Rhodobacterales</taxon>
        <taxon>Roseobacteraceae</taxon>
        <taxon>Sulfitobacter</taxon>
    </lineage>
</organism>
<dbReference type="PANTHER" id="PTHR30536:SF5">
    <property type="entry name" value="ALTRONATE DEHYDRATASE"/>
    <property type="match status" value="1"/>
</dbReference>
<evidence type="ECO:0000259" key="3">
    <source>
        <dbReference type="Pfam" id="PF04295"/>
    </source>
</evidence>
<proteinExistence type="inferred from homology"/>
<name>A0ABW5U5R2_9RHOB</name>
<evidence type="ECO:0000313" key="6">
    <source>
        <dbReference type="Proteomes" id="UP001597474"/>
    </source>
</evidence>
<evidence type="ECO:0000256" key="1">
    <source>
        <dbReference type="ARBA" id="ARBA00010986"/>
    </source>
</evidence>
<gene>
    <name evidence="5" type="ORF">ACFSUD_16520</name>
</gene>
<accession>A0ABW5U5R2</accession>
<feature type="domain" description="D-galactarate/Altronate dehydratase second" evidence="3">
    <location>
        <begin position="8"/>
        <end position="130"/>
    </location>
</feature>
<keyword evidence="5" id="KW-0378">Hydrolase</keyword>
<dbReference type="Proteomes" id="UP001597474">
    <property type="component" value="Unassembled WGS sequence"/>
</dbReference>
<sequence>MSFQHFMGYRRSDGATGIRNYPLVIAVMDNCNPLARRIAGAVQGAVPIVAAYGRGQKGEDQRVHDMTLVNYGSHPNCQAALVVGLEHVTAQRIATEIAKTGRPVDWIDVQGQGGTLNAFSEGVRRLNVLIDDNPARLESTPISDLVIGLECGGSDALSGVSGNAAMGVVADRLSAAGATVILSEIEEIIGAEHVLADRASSDDVRARLLAAVERCERHATHLGLNMAPLGEDNIIGGLSTTEEKSLGAVRKSGTSPLNEVIGYGERPQKRGVVFMDAPAPGTENTTALGAAGAHMILFNTGRGNPIGNPVSPTLKITGSPDTAKLFADNIDIDVSGIVTGDMDFDVAADRIMEMMDRTARGRLTASERLGDTEISISRIDNGFLRILREDCPELAISS</sequence>
<dbReference type="EMBL" id="JBHUMP010000018">
    <property type="protein sequence ID" value="MFD2741184.1"/>
    <property type="molecule type" value="Genomic_DNA"/>
</dbReference>
<dbReference type="PANTHER" id="PTHR30536">
    <property type="entry name" value="ALTRONATE/GALACTARATE DEHYDRATASE"/>
    <property type="match status" value="1"/>
</dbReference>
<protein>
    <submittedName>
        <fullName evidence="5">UxaA family hydrolase</fullName>
    </submittedName>
</protein>
<evidence type="ECO:0000259" key="4">
    <source>
        <dbReference type="Pfam" id="PF20629"/>
    </source>
</evidence>
<dbReference type="RefSeq" id="WP_386375608.1">
    <property type="nucleotide sequence ID" value="NZ_JBHUMP010000018.1"/>
</dbReference>
<keyword evidence="2" id="KW-0456">Lyase</keyword>
<dbReference type="GO" id="GO:0016787">
    <property type="term" value="F:hydrolase activity"/>
    <property type="evidence" value="ECO:0007669"/>
    <property type="project" value="UniProtKB-KW"/>
</dbReference>
<dbReference type="InterPro" id="IPR007392">
    <property type="entry name" value="GD_AH_second"/>
</dbReference>
<dbReference type="InterPro" id="IPR052172">
    <property type="entry name" value="UxaA_altronate/galactarate_dh"/>
</dbReference>
<dbReference type="Pfam" id="PF04295">
    <property type="entry name" value="GD_AH_second"/>
    <property type="match status" value="1"/>
</dbReference>
<evidence type="ECO:0000256" key="2">
    <source>
        <dbReference type="ARBA" id="ARBA00023239"/>
    </source>
</evidence>
<dbReference type="InterPro" id="IPR048332">
    <property type="entry name" value="GD_AH_C"/>
</dbReference>
<comment type="caution">
    <text evidence="5">The sequence shown here is derived from an EMBL/GenBank/DDBJ whole genome shotgun (WGS) entry which is preliminary data.</text>
</comment>
<evidence type="ECO:0000313" key="5">
    <source>
        <dbReference type="EMBL" id="MFD2741184.1"/>
    </source>
</evidence>
<feature type="domain" description="D-galactarate/Altronate dehydratase C-terminal" evidence="4">
    <location>
        <begin position="142"/>
        <end position="378"/>
    </location>
</feature>
<comment type="similarity">
    <text evidence="1">Belongs to the UxaA family.</text>
</comment>
<dbReference type="Pfam" id="PF20629">
    <property type="entry name" value="GD_AH_C"/>
    <property type="match status" value="1"/>
</dbReference>
<keyword evidence="6" id="KW-1185">Reference proteome</keyword>
<reference evidence="6" key="1">
    <citation type="journal article" date="2019" name="Int. J. Syst. Evol. Microbiol.">
        <title>The Global Catalogue of Microorganisms (GCM) 10K type strain sequencing project: providing services to taxonomists for standard genome sequencing and annotation.</title>
        <authorList>
            <consortium name="The Broad Institute Genomics Platform"/>
            <consortium name="The Broad Institute Genome Sequencing Center for Infectious Disease"/>
            <person name="Wu L."/>
            <person name="Ma J."/>
        </authorList>
    </citation>
    <scope>NUCLEOTIDE SEQUENCE [LARGE SCALE GENOMIC DNA]</scope>
    <source>
        <strain evidence="6">TISTR 2562</strain>
    </source>
</reference>